<evidence type="ECO:0000259" key="2">
    <source>
        <dbReference type="PROSITE" id="PS50188"/>
    </source>
</evidence>
<feature type="transmembrane region" description="Helical" evidence="1">
    <location>
        <begin position="21"/>
        <end position="44"/>
    </location>
</feature>
<dbReference type="CDD" id="cd13733">
    <property type="entry name" value="SPRY_PRY_C-I_1"/>
    <property type="match status" value="1"/>
</dbReference>
<protein>
    <recommendedName>
        <fullName evidence="2">B30.2/SPRY domain-containing protein</fullName>
    </recommendedName>
</protein>
<keyword evidence="1" id="KW-0472">Membrane</keyword>
<dbReference type="InterPro" id="IPR050143">
    <property type="entry name" value="TRIM/RBCC"/>
</dbReference>
<evidence type="ECO:0000313" key="4">
    <source>
        <dbReference type="Proteomes" id="UP001501920"/>
    </source>
</evidence>
<evidence type="ECO:0000256" key="1">
    <source>
        <dbReference type="SAM" id="Phobius"/>
    </source>
</evidence>
<dbReference type="GeneTree" id="ENSGT01040000240385"/>
<dbReference type="SUPFAM" id="SSF49899">
    <property type="entry name" value="Concanavalin A-like lectins/glucanases"/>
    <property type="match status" value="1"/>
</dbReference>
<dbReference type="PROSITE" id="PS50188">
    <property type="entry name" value="B302_SPRY"/>
    <property type="match status" value="1"/>
</dbReference>
<dbReference type="FunFam" id="2.60.120.920:FF:000004">
    <property type="entry name" value="Butyrophilin subfamily 1 member A1"/>
    <property type="match status" value="1"/>
</dbReference>
<keyword evidence="1" id="KW-0812">Transmembrane</keyword>
<reference evidence="3" key="3">
    <citation type="submission" date="2025-09" db="UniProtKB">
        <authorList>
            <consortium name="Ensembl"/>
        </authorList>
    </citation>
    <scope>IDENTIFICATION</scope>
</reference>
<proteinExistence type="predicted"/>
<dbReference type="SMART" id="SM00449">
    <property type="entry name" value="SPRY"/>
    <property type="match status" value="1"/>
</dbReference>
<dbReference type="InterPro" id="IPR006574">
    <property type="entry name" value="PRY"/>
</dbReference>
<sequence length="218" mass="24360">MSSVLRLLSSIEEFSNMQVCRFLLITGLNTCIFSISCCLLLNGFKLCLFLSVVVTLDSETAYPDLFVSDDGKQVTYGDTEQNLPDNPERFDQCSYVLGKEGFSSGRLYYEVQVRGKTKWDLGVIRESSNRKGDIKPSPDKGHWSVSLSNETEYKALDSPRVSLSLKQAPQKVGVFVDYEEVRDGLDFITVSDKAESGCLTECVQTFSVTSLETRSINH</sequence>
<dbReference type="Gene3D" id="2.60.120.920">
    <property type="match status" value="1"/>
</dbReference>
<keyword evidence="4" id="KW-1185">Reference proteome</keyword>
<dbReference type="InterPro" id="IPR003879">
    <property type="entry name" value="Butyrophylin_SPRY"/>
</dbReference>
<dbReference type="OMA" id="PLTICAM"/>
<feature type="domain" description="B30.2/SPRY" evidence="2">
    <location>
        <begin position="34"/>
        <end position="218"/>
    </location>
</feature>
<name>A0A3B4DBN5_PYGNA</name>
<dbReference type="STRING" id="42514.ENSPNAP00000021827"/>
<dbReference type="Pfam" id="PF13765">
    <property type="entry name" value="PRY"/>
    <property type="match status" value="1"/>
</dbReference>
<reference evidence="3" key="2">
    <citation type="submission" date="2025-08" db="UniProtKB">
        <authorList>
            <consortium name="Ensembl"/>
        </authorList>
    </citation>
    <scope>IDENTIFICATION</scope>
</reference>
<dbReference type="PANTHER" id="PTHR24103">
    <property type="entry name" value="E3 UBIQUITIN-PROTEIN LIGASE TRIM"/>
    <property type="match status" value="1"/>
</dbReference>
<dbReference type="InterPro" id="IPR001870">
    <property type="entry name" value="B30.2/SPRY"/>
</dbReference>
<dbReference type="InterPro" id="IPR003877">
    <property type="entry name" value="SPRY_dom"/>
</dbReference>
<dbReference type="Ensembl" id="ENSPNAT00000033481.2">
    <property type="protein sequence ID" value="ENSPNAP00000021827.2"/>
    <property type="gene ID" value="ENSPNAG00000004487.2"/>
</dbReference>
<dbReference type="AlphaFoldDB" id="A0A3B4DBN5"/>
<reference evidence="3 4" key="1">
    <citation type="submission" date="2020-10" db="EMBL/GenBank/DDBJ databases">
        <title>Pygocentrus nattereri (red-bellied piranha) genome, fPygNat1, primary haplotype.</title>
        <authorList>
            <person name="Myers G."/>
            <person name="Meyer A."/>
            <person name="Karagic N."/>
            <person name="Pippel M."/>
            <person name="Winkler S."/>
            <person name="Tracey A."/>
            <person name="Wood J."/>
            <person name="Formenti G."/>
            <person name="Howe K."/>
            <person name="Fedrigo O."/>
            <person name="Jarvis E.D."/>
        </authorList>
    </citation>
    <scope>NUCLEOTIDE SEQUENCE [LARGE SCALE GENOMIC DNA]</scope>
</reference>
<dbReference type="Proteomes" id="UP001501920">
    <property type="component" value="Chromosome 2"/>
</dbReference>
<dbReference type="PRINTS" id="PR01407">
    <property type="entry name" value="BUTYPHLNCDUF"/>
</dbReference>
<dbReference type="InterPro" id="IPR043136">
    <property type="entry name" value="B30.2/SPRY_sf"/>
</dbReference>
<dbReference type="Pfam" id="PF00622">
    <property type="entry name" value="SPRY"/>
    <property type="match status" value="1"/>
</dbReference>
<dbReference type="SMART" id="SM00589">
    <property type="entry name" value="PRY"/>
    <property type="match status" value="1"/>
</dbReference>
<accession>A0A3B4DBN5</accession>
<dbReference type="InterPro" id="IPR013320">
    <property type="entry name" value="ConA-like_dom_sf"/>
</dbReference>
<keyword evidence="1" id="KW-1133">Transmembrane helix</keyword>
<organism evidence="3 4">
    <name type="scientific">Pygocentrus nattereri</name>
    <name type="common">Red-bellied piranha</name>
    <dbReference type="NCBI Taxonomy" id="42514"/>
    <lineage>
        <taxon>Eukaryota</taxon>
        <taxon>Metazoa</taxon>
        <taxon>Chordata</taxon>
        <taxon>Craniata</taxon>
        <taxon>Vertebrata</taxon>
        <taxon>Euteleostomi</taxon>
        <taxon>Actinopterygii</taxon>
        <taxon>Neopterygii</taxon>
        <taxon>Teleostei</taxon>
        <taxon>Ostariophysi</taxon>
        <taxon>Characiformes</taxon>
        <taxon>Characoidei</taxon>
        <taxon>Pygocentrus</taxon>
    </lineage>
</organism>
<evidence type="ECO:0000313" key="3">
    <source>
        <dbReference type="Ensembl" id="ENSPNAP00000021827.2"/>
    </source>
</evidence>